<evidence type="ECO:0000256" key="4">
    <source>
        <dbReference type="ARBA" id="ARBA00022617"/>
    </source>
</evidence>
<dbReference type="SUPFAM" id="SSF52218">
    <property type="entry name" value="Flavoproteins"/>
    <property type="match status" value="1"/>
</dbReference>
<feature type="domain" description="FAD-binding FR-type" evidence="17">
    <location>
        <begin position="687"/>
        <end position="913"/>
    </location>
</feature>
<evidence type="ECO:0000256" key="7">
    <source>
        <dbReference type="ARBA" id="ARBA00022723"/>
    </source>
</evidence>
<dbReference type="CDD" id="cd06206">
    <property type="entry name" value="bifunctional_CYPOR"/>
    <property type="match status" value="1"/>
</dbReference>
<sequence length="1075" mass="119277">MASARDNIPTPRGLPIIGNILDVQDEVPIRGIERLTDLYGSIFKLNFLGRKTICIASAELLEELCDETRFWKTPSEALAALADNKAGAEKPRRGLFSAPSTEDEDWQQAHRTLMPAFGPLSIQQMFGEMHDLCSQLVLKWARLGPSFRIPVTQDFTRLTLDTIGLCAMDYRFNSFYKDEMDPFVQALNSSLTAASDRNKVGSILKRMMPWDRSGQKVQIDREYMTRVSTELIQHRRNNPTEKRDLLNAMVLGKDPKTGKHMPDGLISANIITFLIAGHDTTSGLLSFAFFNLLKSSEAYFKAQQEIDRVLGRNKLKPEHLKDLKYIDAVLRETLRLNPTVPAFIRSIRKDNQNDVEALGGGEYAIRRDDRVLCLISKCQRDPKVYGEDANEFRPERMLDENFQRLPKGAWKGFGTGIRACIGRGFAWQEAQMAFTLLLQNFNFRLDDPSYEIKIKQTLTVKPDEFYMRATLREAITATSLQTLLSSSGEEVNAAADERTRRTASGLGEGLKPMMILYGSNTGTCISLAQKMSVDAKRHGYQAEVMEMDAAVGVLPKDQAVAIITASYEGQPPDNAGQFVAWLESMQDSEALRGVQYAVFGCGHSDWATTYQRIPTLVDDLLEKHGGKRIVDRGLSNAAAGDMFSDFDIWSDHTLWPAVAPSKSDSPPTTSAFELEMSTQNRSSYLRQDVQLAAVVAAKRLTASREPEKRHLEIKLPDGMSYVAGDYLAILPLNPAESVARIQRHFKVPRDATLTIKPGAPTFLPTGQLLSVADLLRDFVELSLPATKNDVAACVAACTKQEQKDALQTLEASGSSAEHRMSLLDLLERHSGIEMTFSIFLSRLPPLRPRHYSISSSPLADPETCTITYGIIDEAAKSGVGRYIGVTGAYLSSLKSGDEISVSVRATNKFFHLPNDPSETPVIMFGAGTGIAPFRGFIQERAELLKAGRKLAPAILFMGCRAASADRLYATELDEWAKAGAVDVRYAFSREASASEDCKYVQDRMLRDKKVVRELWEAGAKVFTCGSPAVTEGIGAAALQILKEAKAEQGEITTDEEAAEWFRKLRNERFVVDVFA</sequence>
<dbReference type="Gene3D" id="1.10.630.10">
    <property type="entry name" value="Cytochrome P450"/>
    <property type="match status" value="1"/>
</dbReference>
<dbReference type="GO" id="GO:0003958">
    <property type="term" value="F:NADPH-hemoprotein reductase activity"/>
    <property type="evidence" value="ECO:0007669"/>
    <property type="project" value="UniProtKB-UniRule"/>
</dbReference>
<dbReference type="PRINTS" id="PR00463">
    <property type="entry name" value="EP450I"/>
</dbReference>
<keyword evidence="7 14" id="KW-0479">Metal-binding</keyword>
<dbReference type="Pfam" id="PF00067">
    <property type="entry name" value="p450"/>
    <property type="match status" value="1"/>
</dbReference>
<comment type="cofactor">
    <cofactor evidence="1 14 15">
        <name>heme</name>
        <dbReference type="ChEBI" id="CHEBI:30413"/>
    </cofactor>
</comment>
<dbReference type="FunFam" id="1.10.630.10:FF:000040">
    <property type="entry name" value="Bifunctional cytochrome P450/NADPH--P450 reductase"/>
    <property type="match status" value="1"/>
</dbReference>
<comment type="similarity">
    <text evidence="2 14">In the N-terminal section; belongs to the cytochrome P450 family.</text>
</comment>
<keyword evidence="6 14" id="KW-0288">FMN</keyword>
<dbReference type="Proteomes" id="UP000309340">
    <property type="component" value="Unassembled WGS sequence"/>
</dbReference>
<accession>A0A4U0X894</accession>
<evidence type="ECO:0000256" key="5">
    <source>
        <dbReference type="ARBA" id="ARBA00022630"/>
    </source>
</evidence>
<evidence type="ECO:0000259" key="16">
    <source>
        <dbReference type="PROSITE" id="PS50902"/>
    </source>
</evidence>
<feature type="domain" description="Flavodoxin-like" evidence="16">
    <location>
        <begin position="513"/>
        <end position="654"/>
    </location>
</feature>
<comment type="caution">
    <text evidence="18">The sequence shown here is derived from an EMBL/GenBank/DDBJ whole genome shotgun (WGS) entry which is preliminary data.</text>
</comment>
<keyword evidence="11 14" id="KW-0560">Oxidoreductase</keyword>
<gene>
    <name evidence="18" type="ORF">B0A55_08835</name>
</gene>
<dbReference type="SUPFAM" id="SSF63380">
    <property type="entry name" value="Riboflavin synthase domain-like"/>
    <property type="match status" value="1"/>
</dbReference>
<evidence type="ECO:0000256" key="1">
    <source>
        <dbReference type="ARBA" id="ARBA00001971"/>
    </source>
</evidence>
<comment type="cofactor">
    <cofactor evidence="14">
        <name>FAD</name>
        <dbReference type="ChEBI" id="CHEBI:57692"/>
    </cofactor>
    <cofactor evidence="14">
        <name>FMN</name>
        <dbReference type="ChEBI" id="CHEBI:58210"/>
    </cofactor>
</comment>
<dbReference type="PROSITE" id="PS00086">
    <property type="entry name" value="CYTOCHROME_P450"/>
    <property type="match status" value="1"/>
</dbReference>
<organism evidence="18 19">
    <name type="scientific">Friedmanniomyces simplex</name>
    <dbReference type="NCBI Taxonomy" id="329884"/>
    <lineage>
        <taxon>Eukaryota</taxon>
        <taxon>Fungi</taxon>
        <taxon>Dikarya</taxon>
        <taxon>Ascomycota</taxon>
        <taxon>Pezizomycotina</taxon>
        <taxon>Dothideomycetes</taxon>
        <taxon>Dothideomycetidae</taxon>
        <taxon>Mycosphaerellales</taxon>
        <taxon>Teratosphaeriaceae</taxon>
        <taxon>Friedmanniomyces</taxon>
    </lineage>
</organism>
<dbReference type="PRINTS" id="PR00385">
    <property type="entry name" value="P450"/>
</dbReference>
<dbReference type="InterPro" id="IPR017972">
    <property type="entry name" value="Cyt_P450_CS"/>
</dbReference>
<comment type="catalytic activity">
    <reaction evidence="14">
        <text>an organic molecule + reduced [NADPH--hemoprotein reductase] + O2 = an alcohol + oxidized [NADPH--hemoprotein reductase] + H2O + H(+)</text>
        <dbReference type="Rhea" id="RHEA:17149"/>
        <dbReference type="Rhea" id="RHEA-COMP:11964"/>
        <dbReference type="Rhea" id="RHEA-COMP:11965"/>
        <dbReference type="ChEBI" id="CHEBI:15377"/>
        <dbReference type="ChEBI" id="CHEBI:15378"/>
        <dbReference type="ChEBI" id="CHEBI:15379"/>
        <dbReference type="ChEBI" id="CHEBI:30879"/>
        <dbReference type="ChEBI" id="CHEBI:57618"/>
        <dbReference type="ChEBI" id="CHEBI:58210"/>
        <dbReference type="ChEBI" id="CHEBI:142491"/>
        <dbReference type="EC" id="1.14.14.1"/>
    </reaction>
</comment>
<dbReference type="GO" id="GO:0050660">
    <property type="term" value="F:flavin adenine dinucleotide binding"/>
    <property type="evidence" value="ECO:0007669"/>
    <property type="project" value="TreeGrafter"/>
</dbReference>
<evidence type="ECO:0000313" key="18">
    <source>
        <dbReference type="EMBL" id="TKA70755.1"/>
    </source>
</evidence>
<dbReference type="EC" id="1.14.14.1" evidence="14"/>
<dbReference type="Gene3D" id="3.40.50.360">
    <property type="match status" value="1"/>
</dbReference>
<keyword evidence="3 14" id="KW-0813">Transport</keyword>
<protein>
    <recommendedName>
        <fullName evidence="14">Bifunctional cytochrome P450/NADPH--P450 reductase</fullName>
    </recommendedName>
    <domain>
        <recommendedName>
            <fullName evidence="14">Cytochrome P450</fullName>
            <ecNumber evidence="14">1.14.14.1</ecNumber>
        </recommendedName>
    </domain>
    <domain>
        <recommendedName>
            <fullName evidence="14">NADPH--cytochrome P450 reductase</fullName>
            <ecNumber evidence="14">1.6.2.4</ecNumber>
        </recommendedName>
    </domain>
</protein>
<dbReference type="SUPFAM" id="SSF48264">
    <property type="entry name" value="Cytochrome P450"/>
    <property type="match status" value="1"/>
</dbReference>
<evidence type="ECO:0000256" key="15">
    <source>
        <dbReference type="PIRSR" id="PIRSR000209-1"/>
    </source>
</evidence>
<dbReference type="PIRSF" id="PIRSF000209">
    <property type="entry name" value="Bifunctional_P450_P450R"/>
    <property type="match status" value="1"/>
</dbReference>
<keyword evidence="5 14" id="KW-0285">Flavoprotein</keyword>
<evidence type="ECO:0000256" key="12">
    <source>
        <dbReference type="ARBA" id="ARBA00023004"/>
    </source>
</evidence>
<dbReference type="OrthoDB" id="1470350at2759"/>
<dbReference type="CDD" id="cd11068">
    <property type="entry name" value="CYP120A1"/>
    <property type="match status" value="1"/>
</dbReference>
<dbReference type="STRING" id="329884.A0A4U0X894"/>
<evidence type="ECO:0000256" key="8">
    <source>
        <dbReference type="ARBA" id="ARBA00022827"/>
    </source>
</evidence>
<evidence type="ECO:0000256" key="6">
    <source>
        <dbReference type="ARBA" id="ARBA00022643"/>
    </source>
</evidence>
<dbReference type="InterPro" id="IPR039261">
    <property type="entry name" value="FNR_nucleotide-bd"/>
</dbReference>
<dbReference type="GO" id="GO:0020037">
    <property type="term" value="F:heme binding"/>
    <property type="evidence" value="ECO:0007669"/>
    <property type="project" value="UniProtKB-UniRule"/>
</dbReference>
<dbReference type="InterPro" id="IPR029039">
    <property type="entry name" value="Flavoprotein-like_sf"/>
</dbReference>
<dbReference type="GO" id="GO:0010181">
    <property type="term" value="F:FMN binding"/>
    <property type="evidence" value="ECO:0007669"/>
    <property type="project" value="UniProtKB-UniRule"/>
</dbReference>
<evidence type="ECO:0000256" key="13">
    <source>
        <dbReference type="ARBA" id="ARBA00023033"/>
    </source>
</evidence>
<evidence type="ECO:0000256" key="9">
    <source>
        <dbReference type="ARBA" id="ARBA00022857"/>
    </source>
</evidence>
<dbReference type="InterPro" id="IPR008254">
    <property type="entry name" value="Flavodoxin/NO_synth"/>
</dbReference>
<dbReference type="Gene3D" id="2.40.30.10">
    <property type="entry name" value="Translation factors"/>
    <property type="match status" value="1"/>
</dbReference>
<dbReference type="InterPro" id="IPR023206">
    <property type="entry name" value="Bifunctional_P450_P450_red"/>
</dbReference>
<dbReference type="PROSITE" id="PS51384">
    <property type="entry name" value="FAD_FR"/>
    <property type="match status" value="1"/>
</dbReference>
<dbReference type="EC" id="1.6.2.4" evidence="14"/>
<dbReference type="Gene3D" id="1.20.990.10">
    <property type="entry name" value="NADPH-cytochrome p450 Reductase, Chain A, domain 3"/>
    <property type="match status" value="1"/>
</dbReference>
<dbReference type="InterPro" id="IPR036396">
    <property type="entry name" value="Cyt_P450_sf"/>
</dbReference>
<keyword evidence="10 14" id="KW-0249">Electron transport</keyword>
<proteinExistence type="inferred from homology"/>
<dbReference type="InterPro" id="IPR001128">
    <property type="entry name" value="Cyt_P450"/>
</dbReference>
<dbReference type="EMBL" id="NAJQ01000384">
    <property type="protein sequence ID" value="TKA70755.1"/>
    <property type="molecule type" value="Genomic_DNA"/>
</dbReference>
<evidence type="ECO:0000256" key="10">
    <source>
        <dbReference type="ARBA" id="ARBA00022982"/>
    </source>
</evidence>
<evidence type="ECO:0000313" key="19">
    <source>
        <dbReference type="Proteomes" id="UP000309340"/>
    </source>
</evidence>
<keyword evidence="13 14" id="KW-0503">Monooxygenase</keyword>
<name>A0A4U0X894_9PEZI</name>
<reference evidence="18 19" key="1">
    <citation type="submission" date="2017-03" db="EMBL/GenBank/DDBJ databases">
        <title>Genomes of endolithic fungi from Antarctica.</title>
        <authorList>
            <person name="Coleine C."/>
            <person name="Masonjones S."/>
            <person name="Stajich J.E."/>
        </authorList>
    </citation>
    <scope>NUCLEOTIDE SEQUENCE [LARGE SCALE GENOMIC DNA]</scope>
    <source>
        <strain evidence="18 19">CCFEE 5184</strain>
    </source>
</reference>
<dbReference type="PANTHER" id="PTHR19384:SF127">
    <property type="entry name" value="BIFUNCTIONAL CYTOCHROME P450_NADPH--P450 REDUCTASE"/>
    <property type="match status" value="1"/>
</dbReference>
<dbReference type="GO" id="GO:0005829">
    <property type="term" value="C:cytosol"/>
    <property type="evidence" value="ECO:0007669"/>
    <property type="project" value="TreeGrafter"/>
</dbReference>
<dbReference type="InterPro" id="IPR017927">
    <property type="entry name" value="FAD-bd_FR_type"/>
</dbReference>
<feature type="binding site" description="axial binding residue" evidence="15">
    <location>
        <position position="420"/>
    </location>
    <ligand>
        <name>heme</name>
        <dbReference type="ChEBI" id="CHEBI:30413"/>
    </ligand>
    <ligandPart>
        <name>Fe</name>
        <dbReference type="ChEBI" id="CHEBI:18248"/>
    </ligandPart>
</feature>
<dbReference type="InterPro" id="IPR001433">
    <property type="entry name" value="OxRdtase_FAD/NAD-bd"/>
</dbReference>
<dbReference type="AlphaFoldDB" id="A0A4U0X894"/>
<evidence type="ECO:0000256" key="3">
    <source>
        <dbReference type="ARBA" id="ARBA00022448"/>
    </source>
</evidence>
<keyword evidence="12 14" id="KW-0408">Iron</keyword>
<dbReference type="Pfam" id="PF00175">
    <property type="entry name" value="NAD_binding_1"/>
    <property type="match status" value="1"/>
</dbReference>
<comment type="catalytic activity">
    <reaction evidence="14">
        <text>2 oxidized [cytochrome P450] + NADPH = 2 reduced [cytochrome P450] + NADP(+) + H(+)</text>
        <dbReference type="Rhea" id="RHEA:24040"/>
        <dbReference type="Rhea" id="RHEA-COMP:14627"/>
        <dbReference type="Rhea" id="RHEA-COMP:14628"/>
        <dbReference type="ChEBI" id="CHEBI:15378"/>
        <dbReference type="ChEBI" id="CHEBI:55376"/>
        <dbReference type="ChEBI" id="CHEBI:57783"/>
        <dbReference type="ChEBI" id="CHEBI:58349"/>
        <dbReference type="ChEBI" id="CHEBI:60344"/>
        <dbReference type="EC" id="1.6.2.4"/>
    </reaction>
</comment>
<dbReference type="Pfam" id="PF00667">
    <property type="entry name" value="FAD_binding_1"/>
    <property type="match status" value="1"/>
</dbReference>
<dbReference type="PROSITE" id="PS50902">
    <property type="entry name" value="FLAVODOXIN_LIKE"/>
    <property type="match status" value="1"/>
</dbReference>
<dbReference type="SUPFAM" id="SSF52343">
    <property type="entry name" value="Ferredoxin reductase-like, C-terminal NADP-linked domain"/>
    <property type="match status" value="1"/>
</dbReference>
<evidence type="ECO:0000256" key="14">
    <source>
        <dbReference type="PIRNR" id="PIRNR000209"/>
    </source>
</evidence>
<dbReference type="PANTHER" id="PTHR19384">
    <property type="entry name" value="NITRIC OXIDE SYNTHASE-RELATED"/>
    <property type="match status" value="1"/>
</dbReference>
<dbReference type="Gene3D" id="3.40.50.80">
    <property type="entry name" value="Nucleotide-binding domain of ferredoxin-NADP reductase (FNR) module"/>
    <property type="match status" value="1"/>
</dbReference>
<evidence type="ECO:0000259" key="17">
    <source>
        <dbReference type="PROSITE" id="PS51384"/>
    </source>
</evidence>
<evidence type="ECO:0000256" key="11">
    <source>
        <dbReference type="ARBA" id="ARBA00023002"/>
    </source>
</evidence>
<evidence type="ECO:0000256" key="2">
    <source>
        <dbReference type="ARBA" id="ARBA00010018"/>
    </source>
</evidence>
<dbReference type="GO" id="GO:0005506">
    <property type="term" value="F:iron ion binding"/>
    <property type="evidence" value="ECO:0007669"/>
    <property type="project" value="UniProtKB-UniRule"/>
</dbReference>
<dbReference type="InterPro" id="IPR023173">
    <property type="entry name" value="NADPH_Cyt_P450_Rdtase_alpha"/>
</dbReference>
<keyword evidence="19" id="KW-1185">Reference proteome</keyword>
<keyword evidence="4 14" id="KW-0349">Heme</keyword>
<dbReference type="InterPro" id="IPR002401">
    <property type="entry name" value="Cyt_P450_E_grp-I"/>
</dbReference>
<dbReference type="GO" id="GO:0070330">
    <property type="term" value="F:aromatase activity"/>
    <property type="evidence" value="ECO:0007669"/>
    <property type="project" value="UniProtKB-UniRule"/>
</dbReference>
<keyword evidence="9 14" id="KW-0521">NADP</keyword>
<keyword evidence="8 14" id="KW-0274">FAD</keyword>
<dbReference type="InterPro" id="IPR003097">
    <property type="entry name" value="CysJ-like_FAD-binding"/>
</dbReference>
<dbReference type="InterPro" id="IPR017938">
    <property type="entry name" value="Riboflavin_synthase-like_b-brl"/>
</dbReference>
<dbReference type="Pfam" id="PF00258">
    <property type="entry name" value="Flavodoxin_1"/>
    <property type="match status" value="1"/>
</dbReference>